<keyword evidence="2" id="KW-1185">Reference proteome</keyword>
<dbReference type="EMBL" id="CP012333">
    <property type="protein sequence ID" value="AKV03604.1"/>
    <property type="molecule type" value="Genomic_DNA"/>
</dbReference>
<gene>
    <name evidence="1" type="ORF">AKJ09_10267</name>
</gene>
<name>A0A0K1QCX7_9BACT</name>
<evidence type="ECO:0000313" key="1">
    <source>
        <dbReference type="EMBL" id="AKV03604.1"/>
    </source>
</evidence>
<dbReference type="RefSeq" id="WP_146654346.1">
    <property type="nucleotide sequence ID" value="NZ_CP012333.1"/>
</dbReference>
<evidence type="ECO:0000313" key="2">
    <source>
        <dbReference type="Proteomes" id="UP000064967"/>
    </source>
</evidence>
<dbReference type="Proteomes" id="UP000064967">
    <property type="component" value="Chromosome"/>
</dbReference>
<dbReference type="STRING" id="1391654.AKJ09_10267"/>
<reference evidence="1 2" key="1">
    <citation type="submission" date="2015-08" db="EMBL/GenBank/DDBJ databases">
        <authorList>
            <person name="Babu N.S."/>
            <person name="Beckwith C.J."/>
            <person name="Beseler K.G."/>
            <person name="Brison A."/>
            <person name="Carone J.V."/>
            <person name="Caskin T.P."/>
            <person name="Diamond M."/>
            <person name="Durham M.E."/>
            <person name="Foxe J.M."/>
            <person name="Go M."/>
            <person name="Henderson B.A."/>
            <person name="Jones I.B."/>
            <person name="McGettigan J.A."/>
            <person name="Micheletti S.J."/>
            <person name="Nasrallah M.E."/>
            <person name="Ortiz D."/>
            <person name="Piller C.R."/>
            <person name="Privatt S.R."/>
            <person name="Schneider S.L."/>
            <person name="Sharp S."/>
            <person name="Smith T.C."/>
            <person name="Stanton J.D."/>
            <person name="Ullery H.E."/>
            <person name="Wilson R.J."/>
            <person name="Serrano M.G."/>
            <person name="Buck G."/>
            <person name="Lee V."/>
            <person name="Wang Y."/>
            <person name="Carvalho R."/>
            <person name="Voegtly L."/>
            <person name="Shi R."/>
            <person name="Duckworth R."/>
            <person name="Johnson A."/>
            <person name="Loviza R."/>
            <person name="Walstead R."/>
            <person name="Shah Z."/>
            <person name="Kiflezghi M."/>
            <person name="Wade K."/>
            <person name="Ball S.L."/>
            <person name="Bradley K.W."/>
            <person name="Asai D.J."/>
            <person name="Bowman C.A."/>
            <person name="Russell D.A."/>
            <person name="Pope W.H."/>
            <person name="Jacobs-Sera D."/>
            <person name="Hendrix R.W."/>
            <person name="Hatfull G.F."/>
        </authorList>
    </citation>
    <scope>NUCLEOTIDE SEQUENCE [LARGE SCALE GENOMIC DNA]</scope>
    <source>
        <strain evidence="1 2">DSM 27648</strain>
    </source>
</reference>
<protein>
    <submittedName>
        <fullName evidence="1">Uncharacterized protein</fullName>
    </submittedName>
</protein>
<organism evidence="1 2">
    <name type="scientific">Labilithrix luteola</name>
    <dbReference type="NCBI Taxonomy" id="1391654"/>
    <lineage>
        <taxon>Bacteria</taxon>
        <taxon>Pseudomonadati</taxon>
        <taxon>Myxococcota</taxon>
        <taxon>Polyangia</taxon>
        <taxon>Polyangiales</taxon>
        <taxon>Labilitrichaceae</taxon>
        <taxon>Labilithrix</taxon>
    </lineage>
</organism>
<dbReference type="AlphaFoldDB" id="A0A0K1QCX7"/>
<dbReference type="OrthoDB" id="5519582at2"/>
<sequence length="191" mass="21719">MHSAGQKLLAVVIVGTLASLGLAATFTLRAAKSDAPSRPLAREAMNERDDVDPSSKSARLLLSRPWFDRLPKSRTDEISFWVFFAGGIGFEDRGSRFRSTFDVFEFERQGSKFDLVFLQDKKRQLVPFEIVECHETPPFDLCLDLKEPLRGQKRLYSWDDDADMDAHVPWAREWRASAEVRAKSIQAAPSR</sequence>
<accession>A0A0K1QCX7</accession>
<dbReference type="KEGG" id="llu:AKJ09_10267"/>
<proteinExistence type="predicted"/>